<feature type="compositionally biased region" description="Low complexity" evidence="2">
    <location>
        <begin position="25"/>
        <end position="35"/>
    </location>
</feature>
<name>A0A0A9CP50_ARUDO</name>
<dbReference type="SMART" id="SM00427">
    <property type="entry name" value="H2B"/>
    <property type="match status" value="1"/>
</dbReference>
<evidence type="ECO:0000313" key="3">
    <source>
        <dbReference type="EMBL" id="JAD75150.1"/>
    </source>
</evidence>
<dbReference type="GO" id="GO:0046982">
    <property type="term" value="F:protein heterodimerization activity"/>
    <property type="evidence" value="ECO:0007669"/>
    <property type="project" value="InterPro"/>
</dbReference>
<dbReference type="PRINTS" id="PR00621">
    <property type="entry name" value="HISTONEH2B"/>
</dbReference>
<feature type="region of interest" description="Disordered" evidence="2">
    <location>
        <begin position="1"/>
        <end position="35"/>
    </location>
</feature>
<evidence type="ECO:0000256" key="1">
    <source>
        <dbReference type="ARBA" id="ARBA00006846"/>
    </source>
</evidence>
<feature type="region of interest" description="Disordered" evidence="2">
    <location>
        <begin position="211"/>
        <end position="295"/>
    </location>
</feature>
<organism evidence="3">
    <name type="scientific">Arundo donax</name>
    <name type="common">Giant reed</name>
    <name type="synonym">Donax arundinaceus</name>
    <dbReference type="NCBI Taxonomy" id="35708"/>
    <lineage>
        <taxon>Eukaryota</taxon>
        <taxon>Viridiplantae</taxon>
        <taxon>Streptophyta</taxon>
        <taxon>Embryophyta</taxon>
        <taxon>Tracheophyta</taxon>
        <taxon>Spermatophyta</taxon>
        <taxon>Magnoliopsida</taxon>
        <taxon>Liliopsida</taxon>
        <taxon>Poales</taxon>
        <taxon>Poaceae</taxon>
        <taxon>PACMAD clade</taxon>
        <taxon>Arundinoideae</taxon>
        <taxon>Arundineae</taxon>
        <taxon>Arundo</taxon>
    </lineage>
</organism>
<dbReference type="GO" id="GO:0000786">
    <property type="term" value="C:nucleosome"/>
    <property type="evidence" value="ECO:0007669"/>
    <property type="project" value="InterPro"/>
</dbReference>
<feature type="compositionally biased region" description="Basic residues" evidence="2">
    <location>
        <begin position="211"/>
        <end position="220"/>
    </location>
</feature>
<comment type="similarity">
    <text evidence="1">Belongs to the histone H2B family.</text>
</comment>
<dbReference type="GO" id="GO:0003677">
    <property type="term" value="F:DNA binding"/>
    <property type="evidence" value="ECO:0007669"/>
    <property type="project" value="InterPro"/>
</dbReference>
<dbReference type="SUPFAM" id="SSF47113">
    <property type="entry name" value="Histone-fold"/>
    <property type="match status" value="1"/>
</dbReference>
<accession>A0A0A9CP50</accession>
<feature type="compositionally biased region" description="Basic residues" evidence="2">
    <location>
        <begin position="265"/>
        <end position="278"/>
    </location>
</feature>
<dbReference type="EMBL" id="GBRH01222745">
    <property type="protein sequence ID" value="JAD75150.1"/>
    <property type="molecule type" value="Transcribed_RNA"/>
</dbReference>
<proteinExistence type="inferred from homology"/>
<evidence type="ECO:0000256" key="2">
    <source>
        <dbReference type="SAM" id="MobiDB-lite"/>
    </source>
</evidence>
<feature type="compositionally biased region" description="Polar residues" evidence="2">
    <location>
        <begin position="235"/>
        <end position="253"/>
    </location>
</feature>
<dbReference type="InterPro" id="IPR009072">
    <property type="entry name" value="Histone-fold"/>
</dbReference>
<reference evidence="3" key="1">
    <citation type="submission" date="2014-09" db="EMBL/GenBank/DDBJ databases">
        <authorList>
            <person name="Magalhaes I.L.F."/>
            <person name="Oliveira U."/>
            <person name="Santos F.R."/>
            <person name="Vidigal T.H.D.A."/>
            <person name="Brescovit A.D."/>
            <person name="Santos A.J."/>
        </authorList>
    </citation>
    <scope>NUCLEOTIDE SEQUENCE</scope>
    <source>
        <tissue evidence="3">Shoot tissue taken approximately 20 cm above the soil surface</tissue>
    </source>
</reference>
<feature type="compositionally biased region" description="Polar residues" evidence="2">
    <location>
        <begin position="1"/>
        <end position="11"/>
    </location>
</feature>
<dbReference type="Gene3D" id="1.10.20.10">
    <property type="entry name" value="Histone, subunit A"/>
    <property type="match status" value="1"/>
</dbReference>
<dbReference type="CDD" id="cd22910">
    <property type="entry name" value="HFD_H2B"/>
    <property type="match status" value="1"/>
</dbReference>
<dbReference type="AlphaFoldDB" id="A0A0A9CP50"/>
<sequence length="383" mass="41568">MAAGTPSSSQGCYRRTCTPARTAKPPASSWPSSLPWPSLAAPPPSVYIVCPASSSSDWPAADQTLRGGRAVRRWACSSTKGTNFWFEMGATWPPPPPPHGRLPRICSIPIEPLHQDTTFRCYHDEHGRPSRSLSPVRSSARAVLGFLSTSVSRPAAAKKLNTLQISASHSASVSCLAHGSHLRSPPNAQIPQQCLVGSMDPAAEQEVRRFRAAGQRRGRRRADLGRCEGGAVDASGSSPATTAGRKTTMSCSPLRSRLGIWAKARWQRHGDGRRRRRHGESSGEGDGEGEEERGDVQDLHLQGAEVGAPGHRHLLQGHVHHELHQRHLQEARRRGCQARARYNKKPTITSREIQTSVRLVLPGELAKHAVSKGTKAVTKFTSS</sequence>
<dbReference type="InterPro" id="IPR000558">
    <property type="entry name" value="Histone_H2B"/>
</dbReference>
<protein>
    <submittedName>
        <fullName evidence="3">His2b5</fullName>
    </submittedName>
</protein>
<reference evidence="3" key="2">
    <citation type="journal article" date="2015" name="Data Brief">
        <title>Shoot transcriptome of the giant reed, Arundo donax.</title>
        <authorList>
            <person name="Barrero R.A."/>
            <person name="Guerrero F.D."/>
            <person name="Moolhuijzen P."/>
            <person name="Goolsby J.A."/>
            <person name="Tidwell J."/>
            <person name="Bellgard S.E."/>
            <person name="Bellgard M.I."/>
        </authorList>
    </citation>
    <scope>NUCLEOTIDE SEQUENCE</scope>
    <source>
        <tissue evidence="3">Shoot tissue taken approximately 20 cm above the soil surface</tissue>
    </source>
</reference>
<feature type="compositionally biased region" description="Acidic residues" evidence="2">
    <location>
        <begin position="283"/>
        <end position="293"/>
    </location>
</feature>
<dbReference type="PANTHER" id="PTHR23428">
    <property type="entry name" value="HISTONE H2B"/>
    <property type="match status" value="1"/>
</dbReference>
<dbReference type="GO" id="GO:0030527">
    <property type="term" value="F:structural constituent of chromatin"/>
    <property type="evidence" value="ECO:0007669"/>
    <property type="project" value="InterPro"/>
</dbReference>